<dbReference type="AlphaFoldDB" id="A0A286UFQ4"/>
<accession>A0A286UFQ4</accession>
<feature type="compositionally biased region" description="Basic and acidic residues" evidence="6">
    <location>
        <begin position="534"/>
        <end position="570"/>
    </location>
</feature>
<keyword evidence="9" id="KW-1185">Reference proteome</keyword>
<dbReference type="InParanoid" id="A0A286UFQ4"/>
<dbReference type="GO" id="GO:0005819">
    <property type="term" value="C:spindle"/>
    <property type="evidence" value="ECO:0007669"/>
    <property type="project" value="UniProtKB-SubCell"/>
</dbReference>
<gene>
    <name evidence="8" type="ORF">PNOK_0526200</name>
</gene>
<dbReference type="OrthoDB" id="46159at2759"/>
<evidence type="ECO:0000313" key="9">
    <source>
        <dbReference type="Proteomes" id="UP000217199"/>
    </source>
</evidence>
<comment type="subcellular location">
    <subcellularLocation>
        <location evidence="1">Cytoplasm</location>
        <location evidence="1">Cytoskeleton</location>
        <location evidence="1">Spindle</location>
    </subcellularLocation>
</comment>
<evidence type="ECO:0000256" key="2">
    <source>
        <dbReference type="ARBA" id="ARBA00009549"/>
    </source>
</evidence>
<reference evidence="8 9" key="1">
    <citation type="journal article" date="2017" name="Mol. Ecol.">
        <title>Comparative and population genomic landscape of Phellinus noxius: A hypervariable fungus causing root rot in trees.</title>
        <authorList>
            <person name="Chung C.L."/>
            <person name="Lee T.J."/>
            <person name="Akiba M."/>
            <person name="Lee H.H."/>
            <person name="Kuo T.H."/>
            <person name="Liu D."/>
            <person name="Ke H.M."/>
            <person name="Yokoi T."/>
            <person name="Roa M.B."/>
            <person name="Lu M.J."/>
            <person name="Chang Y.Y."/>
            <person name="Ann P.J."/>
            <person name="Tsai J.N."/>
            <person name="Chen C.Y."/>
            <person name="Tzean S.S."/>
            <person name="Ota Y."/>
            <person name="Hattori T."/>
            <person name="Sahashi N."/>
            <person name="Liou R.F."/>
            <person name="Kikuchi T."/>
            <person name="Tsai I.J."/>
        </authorList>
    </citation>
    <scope>NUCLEOTIDE SEQUENCE [LARGE SCALE GENOMIC DNA]</scope>
    <source>
        <strain evidence="8 9">FFPRI411160</strain>
    </source>
</reference>
<dbReference type="Pfam" id="PF12348">
    <property type="entry name" value="CLASP_N"/>
    <property type="match status" value="1"/>
</dbReference>
<feature type="compositionally biased region" description="Polar residues" evidence="6">
    <location>
        <begin position="266"/>
        <end position="275"/>
    </location>
</feature>
<name>A0A286UFQ4_9AGAM</name>
<feature type="compositionally biased region" description="Basic and acidic residues" evidence="6">
    <location>
        <begin position="298"/>
        <end position="310"/>
    </location>
</feature>
<evidence type="ECO:0000256" key="3">
    <source>
        <dbReference type="ARBA" id="ARBA00022618"/>
    </source>
</evidence>
<keyword evidence="3" id="KW-0132">Cell division</keyword>
<dbReference type="GO" id="GO:0005874">
    <property type="term" value="C:microtubule"/>
    <property type="evidence" value="ECO:0007669"/>
    <property type="project" value="UniProtKB-KW"/>
</dbReference>
<feature type="compositionally biased region" description="Polar residues" evidence="6">
    <location>
        <begin position="696"/>
        <end position="707"/>
    </location>
</feature>
<dbReference type="SUPFAM" id="SSF48371">
    <property type="entry name" value="ARM repeat"/>
    <property type="match status" value="1"/>
</dbReference>
<feature type="region of interest" description="Disordered" evidence="6">
    <location>
        <begin position="347"/>
        <end position="408"/>
    </location>
</feature>
<feature type="region of interest" description="Disordered" evidence="6">
    <location>
        <begin position="420"/>
        <end position="608"/>
    </location>
</feature>
<feature type="domain" description="CLASP N-terminal" evidence="7">
    <location>
        <begin position="26"/>
        <end position="238"/>
    </location>
</feature>
<evidence type="ECO:0000259" key="7">
    <source>
        <dbReference type="Pfam" id="PF12348"/>
    </source>
</evidence>
<feature type="region of interest" description="Disordered" evidence="6">
    <location>
        <begin position="834"/>
        <end position="898"/>
    </location>
</feature>
<feature type="compositionally biased region" description="Basic residues" evidence="6">
    <location>
        <begin position="581"/>
        <end position="590"/>
    </location>
</feature>
<feature type="compositionally biased region" description="Polar residues" evidence="6">
    <location>
        <begin position="351"/>
        <end position="362"/>
    </location>
</feature>
<evidence type="ECO:0000313" key="8">
    <source>
        <dbReference type="EMBL" id="PAV18420.1"/>
    </source>
</evidence>
<organism evidence="8 9">
    <name type="scientific">Pyrrhoderma noxium</name>
    <dbReference type="NCBI Taxonomy" id="2282107"/>
    <lineage>
        <taxon>Eukaryota</taxon>
        <taxon>Fungi</taxon>
        <taxon>Dikarya</taxon>
        <taxon>Basidiomycota</taxon>
        <taxon>Agaricomycotina</taxon>
        <taxon>Agaricomycetes</taxon>
        <taxon>Hymenochaetales</taxon>
        <taxon>Hymenochaetaceae</taxon>
        <taxon>Pyrrhoderma</taxon>
    </lineage>
</organism>
<evidence type="ECO:0000256" key="6">
    <source>
        <dbReference type="SAM" id="MobiDB-lite"/>
    </source>
</evidence>
<feature type="compositionally biased region" description="Polar residues" evidence="6">
    <location>
        <begin position="248"/>
        <end position="258"/>
    </location>
</feature>
<protein>
    <submittedName>
        <fullName evidence="8">Endo--beta-glucanase chain a</fullName>
    </submittedName>
</protein>
<feature type="compositionally biased region" description="Basic and acidic residues" evidence="6">
    <location>
        <begin position="474"/>
        <end position="493"/>
    </location>
</feature>
<feature type="region of interest" description="Disordered" evidence="6">
    <location>
        <begin position="248"/>
        <end position="328"/>
    </location>
</feature>
<keyword evidence="5" id="KW-0498">Mitosis</keyword>
<feature type="region of interest" description="Disordered" evidence="6">
    <location>
        <begin position="655"/>
        <end position="715"/>
    </location>
</feature>
<dbReference type="EMBL" id="NBII01000005">
    <property type="protein sequence ID" value="PAV18420.1"/>
    <property type="molecule type" value="Genomic_DNA"/>
</dbReference>
<dbReference type="InterPro" id="IPR024395">
    <property type="entry name" value="CLASP_N_dom"/>
</dbReference>
<evidence type="ECO:0000256" key="5">
    <source>
        <dbReference type="ARBA" id="ARBA00022776"/>
    </source>
</evidence>
<evidence type="ECO:0000256" key="4">
    <source>
        <dbReference type="ARBA" id="ARBA00022701"/>
    </source>
</evidence>
<sequence length="898" mass="98998">MAPKIPKVIKCSSPAVLDYELGIVREGLEVTESEETWDKIQNTILYLTALINGAGAEYPTQIVSAIKGFSRPISKSLISERSRLSGATTDMLSVLVTTVGRPFEPLIPPLVPTLLTLASRPNKVYISRAKSCLLAIVENCQSPAILPFLRQVVSDKSITLRLTATDLVMACLNCYNPPDLEVPARAEDVEAVIKATARDSSADVRKSSRKVFEAYKILLPSRVERFVGPLTPVMKKYLDIKGTTAAQKKTLVPTTSKPPLSRPELNKSQTNQAGKSGSKPAAPVPSLTNSAALTTGKIHVEADKSKKVTEEAPLQRLPSSGPVRPPPSMRQAIAAARPFPIHRGRIGHLANNATGTDMSKNQPAREGPRRPERALPPSTIPPANNVMSAQEAEPSNAPSAHSLRRIPKVEMELELNVTTSRGEAAKEMDSLSSSTSSTSTQQTKARSRPVSRLEPLEVELNEENVDRRKRIRHRTEESLQVRPTSRTEGEKRTRSTTNPSGKSQSTHHRDVDPQLKNHAQSTSEVVNPTKSKRSSREQNTDKAVSKKRRGEEESNRNPEEKGRRKKRDDLAQEVSNDPGLKRKSSKRRREVHAPKNEEPVEPEVSTLVEVPYEPRTPIRREQQVLDVQYPLEAQTAVYDNRDEILPELIPLPVTPVQIPDTKSDTTPEPAYAGEDVSPTAATPTPIPIQEVRPVEESSTPKSTSDCSDTVEKSEKVVSPIPLKLPGTFTVKPLFIKKSSNRGNKGEASKEKEGTGEEEGQMQFMTPAVLRTNMEEAKEHYQVAATPISSLLKSIEQGFDSEASMISMDMGVIGEEDETEDLDLTLPAITEKQFVPSSALETRRKKPNNITSNEDYKENDSSSDEDCLVFFSEKRPRKAHNGKTRAQDRVPFTPRKGNN</sequence>
<keyword evidence="5" id="KW-0131">Cell cycle</keyword>
<feature type="compositionally biased region" description="Polar residues" evidence="6">
    <location>
        <begin position="517"/>
        <end position="529"/>
    </location>
</feature>
<dbReference type="Proteomes" id="UP000217199">
    <property type="component" value="Unassembled WGS sequence"/>
</dbReference>
<feature type="region of interest" description="Disordered" evidence="6">
    <location>
        <begin position="739"/>
        <end position="759"/>
    </location>
</feature>
<dbReference type="Gene3D" id="1.25.10.10">
    <property type="entry name" value="Leucine-rich Repeat Variant"/>
    <property type="match status" value="1"/>
</dbReference>
<evidence type="ECO:0000256" key="1">
    <source>
        <dbReference type="ARBA" id="ARBA00004186"/>
    </source>
</evidence>
<proteinExistence type="inferred from homology"/>
<dbReference type="InterPro" id="IPR016024">
    <property type="entry name" value="ARM-type_fold"/>
</dbReference>
<keyword evidence="4" id="KW-0493">Microtubule</keyword>
<dbReference type="GO" id="GO:0051301">
    <property type="term" value="P:cell division"/>
    <property type="evidence" value="ECO:0007669"/>
    <property type="project" value="UniProtKB-KW"/>
</dbReference>
<dbReference type="InterPro" id="IPR011989">
    <property type="entry name" value="ARM-like"/>
</dbReference>
<feature type="compositionally biased region" description="Polar residues" evidence="6">
    <location>
        <begin position="495"/>
        <end position="504"/>
    </location>
</feature>
<comment type="caution">
    <text evidence="8">The sequence shown here is derived from an EMBL/GenBank/DDBJ whole genome shotgun (WGS) entry which is preliminary data.</text>
</comment>
<comment type="similarity">
    <text evidence="2">Belongs to the CLASP family.</text>
</comment>
<feature type="compositionally biased region" description="Low complexity" evidence="6">
    <location>
        <begin position="432"/>
        <end position="443"/>
    </location>
</feature>
<feature type="compositionally biased region" description="Basic and acidic residues" evidence="6">
    <location>
        <begin position="743"/>
        <end position="754"/>
    </location>
</feature>
<dbReference type="STRING" id="2282107.A0A286UFQ4"/>